<name>A7AUM2_BABBO</name>
<evidence type="ECO:0000313" key="4">
    <source>
        <dbReference type="Proteomes" id="UP000002173"/>
    </source>
</evidence>
<feature type="region of interest" description="Disordered" evidence="1">
    <location>
        <begin position="1023"/>
        <end position="1046"/>
    </location>
</feature>
<reference evidence="4" key="2">
    <citation type="journal article" date="2020" name="Data Brief">
        <title>Transcriptome dataset of Babesia bovis life stages within vertebrate and invertebrate hosts.</title>
        <authorList>
            <person name="Ueti M.W."/>
            <person name="Johnson W.C."/>
            <person name="Kappmeyer L.S."/>
            <person name="Herndon D.R."/>
            <person name="Mousel M.R."/>
            <person name="Reif K.E."/>
            <person name="Taus N.S."/>
            <person name="Ifeonu O.O."/>
            <person name="Silva J.C."/>
            <person name="Suarez C.E."/>
            <person name="Brayton K.A."/>
        </authorList>
    </citation>
    <scope>NUCLEOTIDE SEQUENCE [LARGE SCALE GENOMIC DNA]</scope>
</reference>
<reference evidence="3 4" key="1">
    <citation type="journal article" date="2007" name="PLoS Pathog.">
        <title>Genome sequence of Babesia bovis and comparative analysis of apicomplexan hemoprotozoa.</title>
        <authorList>
            <person name="Brayton K.A."/>
            <person name="Lau A.O.T."/>
            <person name="Herndon D.R."/>
            <person name="Hannick L."/>
            <person name="Kappmeyer L.S."/>
            <person name="Berens S.J."/>
            <person name="Bidwell S.L."/>
            <person name="Brown W.C."/>
            <person name="Crabtree J."/>
            <person name="Fadrosh D."/>
            <person name="Feldblum T."/>
            <person name="Forberger H.A."/>
            <person name="Haas B.J."/>
            <person name="Howell J.M."/>
            <person name="Khouri H."/>
            <person name="Koo H."/>
            <person name="Mann D.J."/>
            <person name="Norimine J."/>
            <person name="Paulsen I.T."/>
            <person name="Radune D."/>
            <person name="Ren Q."/>
            <person name="Smith R.K. Jr."/>
            <person name="Suarez C.E."/>
            <person name="White O."/>
            <person name="Wortman J.R."/>
            <person name="Knowles D.P. Jr."/>
            <person name="McElwain T.F."/>
            <person name="Nene V.M."/>
        </authorList>
    </citation>
    <scope>NUCLEOTIDE SEQUENCE [LARGE SCALE GENOMIC DNA]</scope>
    <source>
        <strain evidence="3">T2Bo</strain>
    </source>
</reference>
<evidence type="ECO:0000256" key="1">
    <source>
        <dbReference type="SAM" id="MobiDB-lite"/>
    </source>
</evidence>
<evidence type="ECO:0000313" key="3">
    <source>
        <dbReference type="EMBL" id="EDO06633.1"/>
    </source>
</evidence>
<organism evidence="3 4">
    <name type="scientific">Babesia bovis</name>
    <dbReference type="NCBI Taxonomy" id="5865"/>
    <lineage>
        <taxon>Eukaryota</taxon>
        <taxon>Sar</taxon>
        <taxon>Alveolata</taxon>
        <taxon>Apicomplexa</taxon>
        <taxon>Aconoidasida</taxon>
        <taxon>Piroplasmida</taxon>
        <taxon>Babesiidae</taxon>
        <taxon>Babesia</taxon>
    </lineage>
</organism>
<dbReference type="EMBL" id="AAXT01000003">
    <property type="protein sequence ID" value="EDO06633.1"/>
    <property type="molecule type" value="Genomic_DNA"/>
</dbReference>
<dbReference type="RefSeq" id="XP_001610201.1">
    <property type="nucleotide sequence ID" value="XM_001610151.1"/>
</dbReference>
<dbReference type="Pfam" id="PF12785">
    <property type="entry name" value="VESA1_N"/>
    <property type="match status" value="1"/>
</dbReference>
<reference evidence="4" key="3">
    <citation type="journal article" date="2021" name="Int. J. Parasitol.">
        <title>Comparative analysis of gene expression between Babesia bovis blood stages and kinetes allowed by improved genome annotation.</title>
        <authorList>
            <person name="Ueti M.W."/>
            <person name="Johnson W.C."/>
            <person name="Kappmeyer L.S."/>
            <person name="Herndon D.R."/>
            <person name="Mousel M.R."/>
            <person name="Reif K.E."/>
            <person name="Taus N.S."/>
            <person name="Ifeonu O.O."/>
            <person name="Silva J.C."/>
            <person name="Suarez C.E."/>
            <person name="Brayton K.A."/>
        </authorList>
    </citation>
    <scope>NUCLEOTIDE SEQUENCE [LARGE SCALE GENOMIC DNA]</scope>
</reference>
<gene>
    <name evidence="3" type="ORF">BBOV_II006830</name>
</gene>
<keyword evidence="4" id="KW-1185">Reference proteome</keyword>
<dbReference type="InParanoid" id="A7AUM2"/>
<dbReference type="VEuPathDB" id="PiroplasmaDB:BBOV_II006830"/>
<dbReference type="KEGG" id="bbo:BBOV_II006830"/>
<keyword evidence="2" id="KW-0812">Transmembrane</keyword>
<protein>
    <submittedName>
        <fullName evidence="3">Variant erythrocyte surface antigen-1, alpha subunit</fullName>
    </submittedName>
</protein>
<keyword evidence="2" id="KW-1133">Transmembrane helix</keyword>
<dbReference type="Proteomes" id="UP000002173">
    <property type="component" value="Unassembled WGS sequence"/>
</dbReference>
<feature type="transmembrane region" description="Helical" evidence="2">
    <location>
        <begin position="1297"/>
        <end position="1320"/>
    </location>
</feature>
<accession>A7AUM2</accession>
<sequence>MSPHKGLNARHIDAPCQCPLQWRAQYYCTHPSTECICGLAAAVTDLLQSVQLEYNGKYSVLYYFSIIVGYRGEKNAETTGGNNVENRLNELFSLVQGLGGTAVVRTYIDQLAQVLSALVGWSSIPNCGGGDGTCKGTEGNDKPHGQESCKYLDDVKHENKCGTCGCMKWDATEADGEEKGHHLGRKCTRCSEEAKKKCDCESGCTGPDKCKCSKAGKCCKCCCTSCPGKCNEKGCSCVKEEEKQNGTNDLERRIYKDTYQSAYGEMSFLSIYDGSYFRMRSTWTDLLEMGGSMTPSQRRHQCARILLGSVCLIWSGITYMYWTGKYHKTSPRWNNHILDGSGLDDGTLSQWLQALGFPKVMLNDKGPENRLDKVIWNGLSDKLLLGFAVPSGLNTSGVANDTNGNTARNPFAMNYAGFVHTAHRDSFNEQAIVFKNDGSSTTDTNIHKRGSLFKLYILSCAYFTGLQKKSSTQSTAPRNPKTIREILYWLSALPYSTAYKEMLKHGKNRLREVTKKPGDNGNETPTLAFHQTGRNHPITVDEFNLFAHFQAVTQYCPLVLIGIQGGIHSTKGTDKTLEPAIHSLYANTECPFTYPSVDIQAYNQVVHYIRALFYQLYFLRKQCAVKVTYGGKWRECRYGDGVESKGVISWMCLGCDPMEHDRKSRVKELKKTLDGMKKVKKEDEEEDDAKDLANGLKTLLEKIGEVVVQLGNAQEALEGKAEKTVIDGVKKAIGEAKKGLDTARTGLEGEVGTRLYGILEVTVDEGVENGIQEKLQEVDKALEKLTNGGSGSGDLLGEVENKLEDANSGDFDQGKNRISAAINKIREVLTAFEKGLEEAGKKQEAKEKLGNHQEALLDATRKLKDICNTPKCHQCDQHSTKCGQTPTPSVCKTCHQPTTTGVPSPLQAFLEDRLPGFSCEVVRGTDSDTDTVYPPAASHLGHCNGSGQCCPLPMGFRNQFYSGSISDCTGHRLYGILYFFSNGDMMQSCVYTLVRVTAALSATTPQVLGDVFGFFRGGIGEKERGKNKKDSVVPCDHTGDPSDTSDKNKDKYFCGWCASGLREEVKGIQWIYNGPGDGGEYRKTVGKALIEIKGEKGSSGGKQPASQPNTTALSRLTKNCQYLSPLTGELYTAVSATFGGTYLSWVLYLSDALEGGLRSLASEFKQIECRGCRDCDPNKCRKGEHGQKGDKGRTGLCTCDSIVSCTGVLPVLYRHGFSYGNPFNLEGYEQNDGSREGDYSIEKAESTKRCHEFLDSLSAVINAKKESDQKDQDTKEHPLTNLLSQVGQLQYDIRLPWIFVLTVAWLVAVLYLAFGAIWPLDWTHMRSHWLRGGEHQWQCMWYKVMTGRKGMELVEYFGKRV</sequence>
<keyword evidence="2" id="KW-0472">Membrane</keyword>
<evidence type="ECO:0000256" key="2">
    <source>
        <dbReference type="SAM" id="Phobius"/>
    </source>
</evidence>
<comment type="caution">
    <text evidence="3">The sequence shown here is derived from an EMBL/GenBank/DDBJ whole genome shotgun (WGS) entry which is preliminary data.</text>
</comment>
<proteinExistence type="predicted"/>
<dbReference type="eggNOG" id="ENOG502SYXA">
    <property type="taxonomic scope" value="Eukaryota"/>
</dbReference>
<dbReference type="GeneID" id="5478435"/>
<dbReference type="InterPro" id="IPR024751">
    <property type="entry name" value="VESA1"/>
</dbReference>